<evidence type="ECO:0000313" key="7">
    <source>
        <dbReference type="WBParaSite" id="TCLT_0000469701-mRNA-1"/>
    </source>
</evidence>
<evidence type="ECO:0000313" key="6">
    <source>
        <dbReference type="Proteomes" id="UP000276776"/>
    </source>
</evidence>
<dbReference type="AlphaFoldDB" id="A0A0N5CWH5"/>
<dbReference type="PROSITE" id="PS50206">
    <property type="entry name" value="RHODANESE_3"/>
    <property type="match status" value="2"/>
</dbReference>
<feature type="transmembrane region" description="Helical" evidence="3">
    <location>
        <begin position="88"/>
        <end position="111"/>
    </location>
</feature>
<keyword evidence="3" id="KW-0812">Transmembrane</keyword>
<dbReference type="PANTHER" id="PTHR11364">
    <property type="entry name" value="THIOSULFATE SULFERTANSFERASE"/>
    <property type="match status" value="1"/>
</dbReference>
<name>A0A0N5CWH5_THECL</name>
<dbReference type="InterPro" id="IPR045078">
    <property type="entry name" value="TST/MPST-like"/>
</dbReference>
<dbReference type="SMART" id="SM00450">
    <property type="entry name" value="RHOD"/>
    <property type="match status" value="2"/>
</dbReference>
<dbReference type="InterPro" id="IPR036873">
    <property type="entry name" value="Rhodanese-like_dom_sf"/>
</dbReference>
<proteinExistence type="predicted"/>
<keyword evidence="6" id="KW-1185">Reference proteome</keyword>
<dbReference type="GO" id="GO:0005739">
    <property type="term" value="C:mitochondrion"/>
    <property type="evidence" value="ECO:0007669"/>
    <property type="project" value="TreeGrafter"/>
</dbReference>
<dbReference type="PANTHER" id="PTHR11364:SF30">
    <property type="entry name" value="RHODANESE DOMAIN-CONTAINING PROTEIN"/>
    <property type="match status" value="1"/>
</dbReference>
<dbReference type="OrthoDB" id="270167at2759"/>
<evidence type="ECO:0000256" key="1">
    <source>
        <dbReference type="ARBA" id="ARBA00022679"/>
    </source>
</evidence>
<evidence type="ECO:0000313" key="5">
    <source>
        <dbReference type="EMBL" id="VDN01835.1"/>
    </source>
</evidence>
<protein>
    <submittedName>
        <fullName evidence="7">Rhodanese domain-containing protein</fullName>
    </submittedName>
</protein>
<gene>
    <name evidence="5" type="ORF">TCLT_LOCUS4686</name>
</gene>
<dbReference type="GO" id="GO:0004792">
    <property type="term" value="F:thiosulfate-cyanide sulfurtransferase activity"/>
    <property type="evidence" value="ECO:0007669"/>
    <property type="project" value="TreeGrafter"/>
</dbReference>
<organism evidence="7">
    <name type="scientific">Thelazia callipaeda</name>
    <name type="common">Oriental eyeworm</name>
    <name type="synonym">Parasitic nematode</name>
    <dbReference type="NCBI Taxonomy" id="103827"/>
    <lineage>
        <taxon>Eukaryota</taxon>
        <taxon>Metazoa</taxon>
        <taxon>Ecdysozoa</taxon>
        <taxon>Nematoda</taxon>
        <taxon>Chromadorea</taxon>
        <taxon>Rhabditida</taxon>
        <taxon>Spirurina</taxon>
        <taxon>Spiruromorpha</taxon>
        <taxon>Thelazioidea</taxon>
        <taxon>Thelaziidae</taxon>
        <taxon>Thelazia</taxon>
    </lineage>
</organism>
<dbReference type="WBParaSite" id="TCLT_0000469701-mRNA-1">
    <property type="protein sequence ID" value="TCLT_0000469701-mRNA-1"/>
    <property type="gene ID" value="TCLT_0000469701"/>
</dbReference>
<keyword evidence="3" id="KW-0472">Membrane</keyword>
<feature type="domain" description="Rhodanese" evidence="4">
    <location>
        <begin position="185"/>
        <end position="274"/>
    </location>
</feature>
<accession>A0A0N5CWH5</accession>
<keyword evidence="1" id="KW-0808">Transferase</keyword>
<reference evidence="7" key="1">
    <citation type="submission" date="2017-02" db="UniProtKB">
        <authorList>
            <consortium name="WormBaseParasite"/>
        </authorList>
    </citation>
    <scope>IDENTIFICATION</scope>
</reference>
<dbReference type="Gene3D" id="3.40.250.10">
    <property type="entry name" value="Rhodanese-like domain"/>
    <property type="match status" value="2"/>
</dbReference>
<dbReference type="EMBL" id="UYYF01004299">
    <property type="protein sequence ID" value="VDN01835.1"/>
    <property type="molecule type" value="Genomic_DNA"/>
</dbReference>
<evidence type="ECO:0000256" key="2">
    <source>
        <dbReference type="ARBA" id="ARBA00022737"/>
    </source>
</evidence>
<dbReference type="STRING" id="103827.A0A0N5CWH5"/>
<dbReference type="Pfam" id="PF00581">
    <property type="entry name" value="Rhodanese"/>
    <property type="match status" value="2"/>
</dbReference>
<sequence>MPMSDRWFIKSPQLYHARQGPSNQNNYHNGIPEMHKEYEDPEYYYSRPPDLPQKPTPPPLPPINSLQKIVPTHFVIEHKQRKGWNLRVAILGCLLAVMATLFILSLLYFLILEPGKSSNTKIALQSITSNAQSQYNERGLHIDSTPLLPSKNAIDVEVTSSFLLTMLITKRKLCLFEVGTDRMAESKREYRKEHIESARLLEFANLSENGIPKHPLHFQRYARSLGIDEDCHLILYDRGEVIWATFAFWIFTLFGHPKVSLYSGGLNEWKRLKTNSPQYKTESGDGIYLQYNGHFRAQWNTDKFLTQVICTFDDVLTNMELKIYDLVDAQDREHYEGISSDAVHGHIRSAVNIPTGDIFNWNSHKWHDELYMKDHFHSRKLVESRPVIVYSATAIRSSLTWLALRKSGYNSSIYFGSWPEWLIRAPEILKIIPKRKL</sequence>
<keyword evidence="3" id="KW-1133">Transmembrane helix</keyword>
<evidence type="ECO:0000256" key="3">
    <source>
        <dbReference type="SAM" id="Phobius"/>
    </source>
</evidence>
<dbReference type="CDD" id="cd01448">
    <property type="entry name" value="TST_Repeat_1"/>
    <property type="match status" value="1"/>
</dbReference>
<dbReference type="Proteomes" id="UP000276776">
    <property type="component" value="Unassembled WGS sequence"/>
</dbReference>
<dbReference type="InterPro" id="IPR001763">
    <property type="entry name" value="Rhodanese-like_dom"/>
</dbReference>
<keyword evidence="2" id="KW-0677">Repeat</keyword>
<dbReference type="SUPFAM" id="SSF52821">
    <property type="entry name" value="Rhodanese/Cell cycle control phosphatase"/>
    <property type="match status" value="2"/>
</dbReference>
<feature type="domain" description="Rhodanese" evidence="4">
    <location>
        <begin position="345"/>
        <end position="430"/>
    </location>
</feature>
<dbReference type="OMA" id="IYFGSWP"/>
<evidence type="ECO:0000259" key="4">
    <source>
        <dbReference type="PROSITE" id="PS50206"/>
    </source>
</evidence>
<reference evidence="5 6" key="2">
    <citation type="submission" date="2018-11" db="EMBL/GenBank/DDBJ databases">
        <authorList>
            <consortium name="Pathogen Informatics"/>
        </authorList>
    </citation>
    <scope>NUCLEOTIDE SEQUENCE [LARGE SCALE GENOMIC DNA]</scope>
</reference>